<dbReference type="KEGG" id="aplc:110978650"/>
<feature type="region of interest" description="Disordered" evidence="9">
    <location>
        <begin position="92"/>
        <end position="115"/>
    </location>
</feature>
<sequence>MMSTPVTTVSSEPRYTIEQISLLHRLLRTGLTKQDIIHALDSMTKMDAELQASSQPLVGGAMGETGSSNYAISRSSVASSASLVSTGMQRGAGGMGGGTQIEGGASGLQGGTGLQRMPQEVSCGVENFPNVSDEEVEILFRRGPMAAKSDIRAFMSKCRVSQNQISMATGISPSYISSFLTHGFMMKRSTQELLYRWYLGKKKEMEDLGSQPDLEHQDNSSLPARPSDLSQSYTSPNGENFLPTFKRRERFTWKDSHIRILESYFSKNPYPNDFEREKITEACNSEYQQSGEPVHESKWVTSSKVYNWFANRRKDSNRRKRLSQMMDENAELQSGSVDRIAHSEHTQNLHVIEVHQGDGESHDAGSLSGREVHVVQLQMDNEQTESDGRQHRQREDRKVETTTDTKNFGGVNTIYTLIEAVEESDMMKHSQ</sequence>
<dbReference type="GO" id="GO:0003691">
    <property type="term" value="F:double-stranded telomeric DNA binding"/>
    <property type="evidence" value="ECO:0007669"/>
    <property type="project" value="InterPro"/>
</dbReference>
<accession>A0A8B7YCV0</accession>
<dbReference type="SUPFAM" id="SSF47413">
    <property type="entry name" value="lambda repressor-like DNA-binding domains"/>
    <property type="match status" value="1"/>
</dbReference>
<dbReference type="PROSITE" id="PS51936">
    <property type="entry name" value="POU_4"/>
    <property type="match status" value="1"/>
</dbReference>
<keyword evidence="4 7" id="KW-0371">Homeobox</keyword>
<keyword evidence="3 7" id="KW-0238">DNA-binding</keyword>
<dbReference type="InterPro" id="IPR044869">
    <property type="entry name" value="HNF-1_POU"/>
</dbReference>
<dbReference type="GeneID" id="110978650"/>
<evidence type="ECO:0000313" key="14">
    <source>
        <dbReference type="RefSeq" id="XP_022089491.1"/>
    </source>
</evidence>
<evidence type="ECO:0000259" key="12">
    <source>
        <dbReference type="PROSITE" id="PS51937"/>
    </source>
</evidence>
<dbReference type="InterPro" id="IPR010982">
    <property type="entry name" value="Lambda_DNA-bd_dom_sf"/>
</dbReference>
<keyword evidence="6 7" id="KW-0539">Nucleus</keyword>
<dbReference type="GO" id="GO:0005634">
    <property type="term" value="C:nucleus"/>
    <property type="evidence" value="ECO:0007669"/>
    <property type="project" value="UniProtKB-SubCell"/>
</dbReference>
<dbReference type="PROSITE" id="PS50071">
    <property type="entry name" value="HOMEOBOX_2"/>
    <property type="match status" value="1"/>
</dbReference>
<dbReference type="PANTHER" id="PTHR14618:SF0">
    <property type="entry name" value="HOMEOBOX-CONTAINING PROTEIN 1"/>
    <property type="match status" value="1"/>
</dbReference>
<dbReference type="InterPro" id="IPR044866">
    <property type="entry name" value="HNF_P1"/>
</dbReference>
<dbReference type="PANTHER" id="PTHR14618">
    <property type="entry name" value="HOMEODOX-CONTAINING PROTEIN 1 HMBOX1"/>
    <property type="match status" value="1"/>
</dbReference>
<dbReference type="Pfam" id="PF00046">
    <property type="entry name" value="Homeodomain"/>
    <property type="match status" value="1"/>
</dbReference>
<feature type="domain" description="Homeobox" evidence="10">
    <location>
        <begin position="244"/>
        <end position="319"/>
    </location>
</feature>
<feature type="DNA-binding region" description="Homeobox" evidence="7">
    <location>
        <begin position="246"/>
        <end position="320"/>
    </location>
</feature>
<keyword evidence="2" id="KW-0805">Transcription regulation</keyword>
<dbReference type="GO" id="GO:0045893">
    <property type="term" value="P:positive regulation of DNA-templated transcription"/>
    <property type="evidence" value="ECO:0007669"/>
    <property type="project" value="InterPro"/>
</dbReference>
<dbReference type="Proteomes" id="UP000694845">
    <property type="component" value="Unplaced"/>
</dbReference>
<dbReference type="OrthoDB" id="5856131at2759"/>
<evidence type="ECO:0000256" key="6">
    <source>
        <dbReference type="ARBA" id="ARBA00023242"/>
    </source>
</evidence>
<evidence type="ECO:0000259" key="10">
    <source>
        <dbReference type="PROSITE" id="PS50071"/>
    </source>
</evidence>
<organism evidence="13 14">
    <name type="scientific">Acanthaster planci</name>
    <name type="common">Crown-of-thorns starfish</name>
    <dbReference type="NCBI Taxonomy" id="133434"/>
    <lineage>
        <taxon>Eukaryota</taxon>
        <taxon>Metazoa</taxon>
        <taxon>Echinodermata</taxon>
        <taxon>Eleutherozoa</taxon>
        <taxon>Asterozoa</taxon>
        <taxon>Asteroidea</taxon>
        <taxon>Valvatacea</taxon>
        <taxon>Valvatida</taxon>
        <taxon>Acanthasteridae</taxon>
        <taxon>Acanthaster</taxon>
    </lineage>
</organism>
<dbReference type="AlphaFoldDB" id="A0A8B7YCV0"/>
<dbReference type="CTD" id="79618"/>
<feature type="compositionally biased region" description="Polar residues" evidence="9">
    <location>
        <begin position="228"/>
        <end position="238"/>
    </location>
</feature>
<name>A0A8B7YCV0_ACAPL</name>
<evidence type="ECO:0000256" key="2">
    <source>
        <dbReference type="ARBA" id="ARBA00023015"/>
    </source>
</evidence>
<proteinExistence type="predicted"/>
<dbReference type="OMA" id="DSMTKMD"/>
<dbReference type="InterPro" id="IPR006899">
    <property type="entry name" value="HNF-1_N"/>
</dbReference>
<dbReference type="InterPro" id="IPR001356">
    <property type="entry name" value="HD"/>
</dbReference>
<evidence type="ECO:0000256" key="3">
    <source>
        <dbReference type="ARBA" id="ARBA00023125"/>
    </source>
</evidence>
<evidence type="ECO:0000256" key="8">
    <source>
        <dbReference type="RuleBase" id="RU000682"/>
    </source>
</evidence>
<evidence type="ECO:0000256" key="7">
    <source>
        <dbReference type="PROSITE-ProRule" id="PRU00108"/>
    </source>
</evidence>
<keyword evidence="13" id="KW-1185">Reference proteome</keyword>
<dbReference type="SUPFAM" id="SSF46689">
    <property type="entry name" value="Homeodomain-like"/>
    <property type="match status" value="1"/>
</dbReference>
<dbReference type="Gene3D" id="1.10.260.40">
    <property type="entry name" value="lambda repressor-like DNA-binding domains"/>
    <property type="match status" value="1"/>
</dbReference>
<evidence type="ECO:0000313" key="13">
    <source>
        <dbReference type="Proteomes" id="UP000694845"/>
    </source>
</evidence>
<evidence type="ECO:0000256" key="4">
    <source>
        <dbReference type="ARBA" id="ARBA00023155"/>
    </source>
</evidence>
<evidence type="ECO:0000259" key="11">
    <source>
        <dbReference type="PROSITE" id="PS51936"/>
    </source>
</evidence>
<feature type="region of interest" description="Disordered" evidence="9">
    <location>
        <begin position="380"/>
        <end position="408"/>
    </location>
</feature>
<feature type="domain" description="HNF-p1" evidence="12">
    <location>
        <begin position="11"/>
        <end position="42"/>
    </location>
</feature>
<feature type="compositionally biased region" description="Gly residues" evidence="9">
    <location>
        <begin position="92"/>
        <end position="113"/>
    </location>
</feature>
<dbReference type="SMART" id="SM00389">
    <property type="entry name" value="HOX"/>
    <property type="match status" value="1"/>
</dbReference>
<evidence type="ECO:0000256" key="9">
    <source>
        <dbReference type="SAM" id="MobiDB-lite"/>
    </source>
</evidence>
<feature type="region of interest" description="Disordered" evidence="9">
    <location>
        <begin position="209"/>
        <end position="241"/>
    </location>
</feature>
<reference evidence="14" key="1">
    <citation type="submission" date="2025-08" db="UniProtKB">
        <authorList>
            <consortium name="RefSeq"/>
        </authorList>
    </citation>
    <scope>IDENTIFICATION</scope>
</reference>
<feature type="domain" description="POU-specific atypical" evidence="11">
    <location>
        <begin position="119"/>
        <end position="214"/>
    </location>
</feature>
<dbReference type="PROSITE" id="PS51937">
    <property type="entry name" value="HNF_P1"/>
    <property type="match status" value="1"/>
</dbReference>
<dbReference type="CDD" id="cd00086">
    <property type="entry name" value="homeodomain"/>
    <property type="match status" value="1"/>
</dbReference>
<dbReference type="InterPro" id="IPR009057">
    <property type="entry name" value="Homeodomain-like_sf"/>
</dbReference>
<evidence type="ECO:0000256" key="1">
    <source>
        <dbReference type="ARBA" id="ARBA00004123"/>
    </source>
</evidence>
<dbReference type="InterPro" id="IPR040363">
    <property type="entry name" value="HMBOX1"/>
</dbReference>
<protein>
    <submittedName>
        <fullName evidence="14">Homeobox-containing protein 1-like</fullName>
    </submittedName>
</protein>
<dbReference type="Pfam" id="PF04814">
    <property type="entry name" value="HNF-1_N"/>
    <property type="match status" value="1"/>
</dbReference>
<dbReference type="RefSeq" id="XP_022089491.1">
    <property type="nucleotide sequence ID" value="XM_022233799.1"/>
</dbReference>
<dbReference type="Gene3D" id="1.10.10.60">
    <property type="entry name" value="Homeodomain-like"/>
    <property type="match status" value="1"/>
</dbReference>
<feature type="compositionally biased region" description="Basic and acidic residues" evidence="9">
    <location>
        <begin position="386"/>
        <end position="403"/>
    </location>
</feature>
<gene>
    <name evidence="14" type="primary">LOC110978650</name>
</gene>
<keyword evidence="5" id="KW-0804">Transcription</keyword>
<evidence type="ECO:0000256" key="5">
    <source>
        <dbReference type="ARBA" id="ARBA00023163"/>
    </source>
</evidence>
<comment type="subcellular location">
    <subcellularLocation>
        <location evidence="1 7 8">Nucleus</location>
    </subcellularLocation>
</comment>